<sequence>MLETHAAHSTALAAYTALQGQWTLRRKLTSFLQGFPSGSFTGTATFTPRPPTDATFSAESLYAEEGDFVMENGLAFKANRRYVYRYHEQKNEITAWFVKDDGNTVDYYFHHLGFEQ</sequence>
<proteinExistence type="predicted"/>
<keyword evidence="3" id="KW-1185">Reference proteome</keyword>
<evidence type="ECO:0000313" key="2">
    <source>
        <dbReference type="EMBL" id="KAK5277141.1"/>
    </source>
</evidence>
<dbReference type="Proteomes" id="UP001357485">
    <property type="component" value="Unassembled WGS sequence"/>
</dbReference>
<evidence type="ECO:0000313" key="3">
    <source>
        <dbReference type="Proteomes" id="UP001357485"/>
    </source>
</evidence>
<feature type="non-terminal residue" evidence="2">
    <location>
        <position position="116"/>
    </location>
</feature>
<organism evidence="2 3">
    <name type="scientific">Cryomyces antarcticus</name>
    <dbReference type="NCBI Taxonomy" id="329879"/>
    <lineage>
        <taxon>Eukaryota</taxon>
        <taxon>Fungi</taxon>
        <taxon>Dikarya</taxon>
        <taxon>Ascomycota</taxon>
        <taxon>Pezizomycotina</taxon>
        <taxon>Dothideomycetes</taxon>
        <taxon>Dothideomycetes incertae sedis</taxon>
        <taxon>Cryomyces</taxon>
    </lineage>
</organism>
<comment type="caution">
    <text evidence="2">The sequence shown here is derived from an EMBL/GenBank/DDBJ whole genome shotgun (WGS) entry which is preliminary data.</text>
</comment>
<reference evidence="2 3" key="1">
    <citation type="submission" date="2023-08" db="EMBL/GenBank/DDBJ databases">
        <title>Black Yeasts Isolated from many extreme environments.</title>
        <authorList>
            <person name="Coleine C."/>
            <person name="Stajich J.E."/>
            <person name="Selbmann L."/>
        </authorList>
    </citation>
    <scope>NUCLEOTIDE SEQUENCE [LARGE SCALE GENOMIC DNA]</scope>
    <source>
        <strain evidence="2 3">CCFEE 536</strain>
    </source>
</reference>
<dbReference type="Pfam" id="PF19834">
    <property type="entry name" value="DUF6314"/>
    <property type="match status" value="1"/>
</dbReference>
<dbReference type="InterPro" id="IPR045632">
    <property type="entry name" value="DUF6314"/>
</dbReference>
<name>A0ABR0M2C1_9PEZI</name>
<accession>A0ABR0M2C1</accession>
<evidence type="ECO:0000259" key="1">
    <source>
        <dbReference type="Pfam" id="PF19834"/>
    </source>
</evidence>
<feature type="domain" description="DUF6314" evidence="1">
    <location>
        <begin position="18"/>
        <end position="114"/>
    </location>
</feature>
<gene>
    <name evidence="2" type="ORF">LTR16_010188</name>
</gene>
<dbReference type="EMBL" id="JAVRRA010002836">
    <property type="protein sequence ID" value="KAK5277141.1"/>
    <property type="molecule type" value="Genomic_DNA"/>
</dbReference>
<protein>
    <recommendedName>
        <fullName evidence="1">DUF6314 domain-containing protein</fullName>
    </recommendedName>
</protein>